<evidence type="ECO:0000313" key="3">
    <source>
        <dbReference type="EMBL" id="KAK0488035.1"/>
    </source>
</evidence>
<feature type="region of interest" description="Disordered" evidence="1">
    <location>
        <begin position="154"/>
        <end position="182"/>
    </location>
</feature>
<evidence type="ECO:0008006" key="5">
    <source>
        <dbReference type="Google" id="ProtNLM"/>
    </source>
</evidence>
<organism evidence="3 4">
    <name type="scientific">Armillaria luteobubalina</name>
    <dbReference type="NCBI Taxonomy" id="153913"/>
    <lineage>
        <taxon>Eukaryota</taxon>
        <taxon>Fungi</taxon>
        <taxon>Dikarya</taxon>
        <taxon>Basidiomycota</taxon>
        <taxon>Agaricomycotina</taxon>
        <taxon>Agaricomycetes</taxon>
        <taxon>Agaricomycetidae</taxon>
        <taxon>Agaricales</taxon>
        <taxon>Marasmiineae</taxon>
        <taxon>Physalacriaceae</taxon>
        <taxon>Armillaria</taxon>
    </lineage>
</organism>
<feature type="region of interest" description="Disordered" evidence="1">
    <location>
        <begin position="1"/>
        <end position="33"/>
    </location>
</feature>
<feature type="region of interest" description="Disordered" evidence="1">
    <location>
        <begin position="312"/>
        <end position="365"/>
    </location>
</feature>
<keyword evidence="2" id="KW-1133">Transmembrane helix</keyword>
<dbReference type="Proteomes" id="UP001175228">
    <property type="component" value="Unassembled WGS sequence"/>
</dbReference>
<dbReference type="EMBL" id="JAUEPU010000042">
    <property type="protein sequence ID" value="KAK0488035.1"/>
    <property type="molecule type" value="Genomic_DNA"/>
</dbReference>
<feature type="compositionally biased region" description="Low complexity" evidence="1">
    <location>
        <begin position="312"/>
        <end position="325"/>
    </location>
</feature>
<gene>
    <name evidence="3" type="ORF">EDD18DRAFT_1191903</name>
</gene>
<evidence type="ECO:0000313" key="4">
    <source>
        <dbReference type="Proteomes" id="UP001175228"/>
    </source>
</evidence>
<sequence>MEIISQRSTDAISRDEYVNPHQPPTLMNPTIIDDRDSSVSRIGAWTDGGTPHEYDSTVSSSKSDGDQLMVTFTGTQIAVYGTYDYSSSGVITSYAVDGGNATRVTHSSGSGDTYNEMFWESDLLEAPSTVSYGDFEGTVWFDYFNVYNVTTSTSASPLTGSASLSSSPSSSTADPSDAAASLASSDSSSANIGAIVGGIVGGVFVFLVVAVVFVWYRSRQKRRDVHTRAIGDPPPPFPGSSGPRPLLTSGFAEPFVPTRQIPVFPVVSYRDSARDSVDTSSFTEPIFAGPTSSMSSKLSHQQTVLSYVPAAPGSSTAPMSSSSASRFAGDSVAEMKQRQGEAVAGYFEPIQHVDSGVRTRPPPED</sequence>
<reference evidence="3" key="1">
    <citation type="submission" date="2023-06" db="EMBL/GenBank/DDBJ databases">
        <authorList>
            <consortium name="Lawrence Berkeley National Laboratory"/>
            <person name="Ahrendt S."/>
            <person name="Sahu N."/>
            <person name="Indic B."/>
            <person name="Wong-Bajracharya J."/>
            <person name="Merenyi Z."/>
            <person name="Ke H.-M."/>
            <person name="Monk M."/>
            <person name="Kocsube S."/>
            <person name="Drula E."/>
            <person name="Lipzen A."/>
            <person name="Balint B."/>
            <person name="Henrissat B."/>
            <person name="Andreopoulos B."/>
            <person name="Martin F.M."/>
            <person name="Harder C.B."/>
            <person name="Rigling D."/>
            <person name="Ford K.L."/>
            <person name="Foster G.D."/>
            <person name="Pangilinan J."/>
            <person name="Papanicolaou A."/>
            <person name="Barry K."/>
            <person name="LaButti K."/>
            <person name="Viragh M."/>
            <person name="Koriabine M."/>
            <person name="Yan M."/>
            <person name="Riley R."/>
            <person name="Champramary S."/>
            <person name="Plett K.L."/>
            <person name="Tsai I.J."/>
            <person name="Slot J."/>
            <person name="Sipos G."/>
            <person name="Plett J."/>
            <person name="Nagy L.G."/>
            <person name="Grigoriev I.V."/>
        </authorList>
    </citation>
    <scope>NUCLEOTIDE SEQUENCE</scope>
    <source>
        <strain evidence="3">HWK02</strain>
    </source>
</reference>
<evidence type="ECO:0000256" key="2">
    <source>
        <dbReference type="SAM" id="Phobius"/>
    </source>
</evidence>
<evidence type="ECO:0000256" key="1">
    <source>
        <dbReference type="SAM" id="MobiDB-lite"/>
    </source>
</evidence>
<keyword evidence="4" id="KW-1185">Reference proteome</keyword>
<feature type="transmembrane region" description="Helical" evidence="2">
    <location>
        <begin position="192"/>
        <end position="216"/>
    </location>
</feature>
<dbReference type="Gene3D" id="2.60.120.260">
    <property type="entry name" value="Galactose-binding domain-like"/>
    <property type="match status" value="1"/>
</dbReference>
<accession>A0AA39PPB8</accession>
<name>A0AA39PPB8_9AGAR</name>
<proteinExistence type="predicted"/>
<keyword evidence="2" id="KW-0812">Transmembrane</keyword>
<protein>
    <recommendedName>
        <fullName evidence="5">Transmembrane protein</fullName>
    </recommendedName>
</protein>
<keyword evidence="2" id="KW-0472">Membrane</keyword>
<dbReference type="AlphaFoldDB" id="A0AA39PPB8"/>
<feature type="compositionally biased region" description="Basic and acidic residues" evidence="1">
    <location>
        <begin position="355"/>
        <end position="365"/>
    </location>
</feature>
<comment type="caution">
    <text evidence="3">The sequence shown here is derived from an EMBL/GenBank/DDBJ whole genome shotgun (WGS) entry which is preliminary data.</text>
</comment>
<feature type="compositionally biased region" description="Polar residues" evidence="1">
    <location>
        <begin position="1"/>
        <end position="11"/>
    </location>
</feature>